<reference evidence="3" key="1">
    <citation type="submission" date="2021-05" db="EMBL/GenBank/DDBJ databases">
        <authorList>
            <person name="Pietrasiak N."/>
            <person name="Ward R."/>
            <person name="Stajich J.E."/>
            <person name="Kurbessoian T."/>
        </authorList>
    </citation>
    <scope>NUCLEOTIDE SEQUENCE</scope>
    <source>
        <strain evidence="3">GSE-NOS-MK-12-04C</strain>
    </source>
</reference>
<organism evidence="3 4">
    <name type="scientific">Cyanomargarita calcarea GSE-NOS-MK-12-04C</name>
    <dbReference type="NCBI Taxonomy" id="2839659"/>
    <lineage>
        <taxon>Bacteria</taxon>
        <taxon>Bacillati</taxon>
        <taxon>Cyanobacteriota</taxon>
        <taxon>Cyanophyceae</taxon>
        <taxon>Nostocales</taxon>
        <taxon>Cyanomargaritaceae</taxon>
        <taxon>Cyanomargarita</taxon>
    </lineage>
</organism>
<sequence length="329" mass="36095">MRIVAFVPGGIDDQILFFPTLDDLKRYYPNAQIDVVVEPTSKGAYRVSKSVHEVLTFDFNDRNSLADWGNLVGTIRDREYDVVITKQQNSSVGFLLWLTGIPIRIGYKDKGIAFLTNSVPAKTQQYAANMYHDLLAGLGVNSPCPELAINVPKPDIDWADKEQKRLGVQETGYILIDGGFAQSGKVKGLDTIYPLANWLEIIQEIQRKQPEMPVVVVKDKDNEDFIRSVSNALNIKVTSPTDIGKLAATIAGANLLLCTDSAAMHLAVAVQTYTIALFGSTEPTFLVPDSNALGNLQYRTSDRLLTIKSPTGKIADISAKTVLAHIWAG</sequence>
<accession>A0A951QK49</accession>
<dbReference type="PANTHER" id="PTHR30160">
    <property type="entry name" value="TETRAACYLDISACCHARIDE 4'-KINASE-RELATED"/>
    <property type="match status" value="1"/>
</dbReference>
<dbReference type="GO" id="GO:0008713">
    <property type="term" value="F:ADP-heptose-lipopolysaccharide heptosyltransferase activity"/>
    <property type="evidence" value="ECO:0007669"/>
    <property type="project" value="TreeGrafter"/>
</dbReference>
<evidence type="ECO:0000256" key="2">
    <source>
        <dbReference type="ARBA" id="ARBA00022679"/>
    </source>
</evidence>
<dbReference type="Proteomes" id="UP000729701">
    <property type="component" value="Unassembled WGS sequence"/>
</dbReference>
<gene>
    <name evidence="3" type="ORF">KME60_05280</name>
</gene>
<dbReference type="CDD" id="cd03789">
    <property type="entry name" value="GT9_LPS_heptosyltransferase"/>
    <property type="match status" value="1"/>
</dbReference>
<evidence type="ECO:0000313" key="4">
    <source>
        <dbReference type="Proteomes" id="UP000729701"/>
    </source>
</evidence>
<dbReference type="GO" id="GO:0005829">
    <property type="term" value="C:cytosol"/>
    <property type="evidence" value="ECO:0007669"/>
    <property type="project" value="TreeGrafter"/>
</dbReference>
<name>A0A951QK49_9CYAN</name>
<proteinExistence type="predicted"/>
<comment type="caution">
    <text evidence="3">The sequence shown here is derived from an EMBL/GenBank/DDBJ whole genome shotgun (WGS) entry which is preliminary data.</text>
</comment>
<reference evidence="3" key="2">
    <citation type="journal article" date="2022" name="Microbiol. Resour. Announc.">
        <title>Metagenome Sequencing to Explore Phylogenomics of Terrestrial Cyanobacteria.</title>
        <authorList>
            <person name="Ward R.D."/>
            <person name="Stajich J.E."/>
            <person name="Johansen J.R."/>
            <person name="Huntemann M."/>
            <person name="Clum A."/>
            <person name="Foster B."/>
            <person name="Foster B."/>
            <person name="Roux S."/>
            <person name="Palaniappan K."/>
            <person name="Varghese N."/>
            <person name="Mukherjee S."/>
            <person name="Reddy T.B.K."/>
            <person name="Daum C."/>
            <person name="Copeland A."/>
            <person name="Chen I.A."/>
            <person name="Ivanova N.N."/>
            <person name="Kyrpides N.C."/>
            <person name="Shapiro N."/>
            <person name="Eloe-Fadrosh E.A."/>
            <person name="Pietrasiak N."/>
        </authorList>
    </citation>
    <scope>NUCLEOTIDE SEQUENCE</scope>
    <source>
        <strain evidence="3">GSE-NOS-MK-12-04C</strain>
    </source>
</reference>
<dbReference type="PANTHER" id="PTHR30160:SF7">
    <property type="entry name" value="ADP-HEPTOSE--LPS HEPTOSYLTRANSFERASE 2"/>
    <property type="match status" value="1"/>
</dbReference>
<dbReference type="EMBL" id="JAHHGZ010000004">
    <property type="protein sequence ID" value="MBW4666856.1"/>
    <property type="molecule type" value="Genomic_DNA"/>
</dbReference>
<evidence type="ECO:0000313" key="3">
    <source>
        <dbReference type="EMBL" id="MBW4666856.1"/>
    </source>
</evidence>
<dbReference type="GO" id="GO:0009244">
    <property type="term" value="P:lipopolysaccharide core region biosynthetic process"/>
    <property type="evidence" value="ECO:0007669"/>
    <property type="project" value="TreeGrafter"/>
</dbReference>
<dbReference type="InterPro" id="IPR051199">
    <property type="entry name" value="LPS_LOS_Heptosyltrfase"/>
</dbReference>
<evidence type="ECO:0000256" key="1">
    <source>
        <dbReference type="ARBA" id="ARBA00022676"/>
    </source>
</evidence>
<keyword evidence="2" id="KW-0808">Transferase</keyword>
<dbReference type="Gene3D" id="3.40.50.2000">
    <property type="entry name" value="Glycogen Phosphorylase B"/>
    <property type="match status" value="2"/>
</dbReference>
<dbReference type="AlphaFoldDB" id="A0A951QK49"/>
<dbReference type="Pfam" id="PF01075">
    <property type="entry name" value="Glyco_transf_9"/>
    <property type="match status" value="1"/>
</dbReference>
<protein>
    <submittedName>
        <fullName evidence="3">Glycosyltransferase family 9 protein</fullName>
    </submittedName>
</protein>
<dbReference type="SUPFAM" id="SSF53756">
    <property type="entry name" value="UDP-Glycosyltransferase/glycogen phosphorylase"/>
    <property type="match status" value="1"/>
</dbReference>
<dbReference type="InterPro" id="IPR002201">
    <property type="entry name" value="Glyco_trans_9"/>
</dbReference>
<keyword evidence="1" id="KW-0328">Glycosyltransferase</keyword>